<feature type="coiled-coil region" evidence="1">
    <location>
        <begin position="320"/>
        <end position="347"/>
    </location>
</feature>
<feature type="compositionally biased region" description="Low complexity" evidence="2">
    <location>
        <begin position="829"/>
        <end position="843"/>
    </location>
</feature>
<protein>
    <submittedName>
        <fullName evidence="3">Uncharacterized protein</fullName>
    </submittedName>
</protein>
<evidence type="ECO:0000313" key="4">
    <source>
        <dbReference type="Proteomes" id="UP000039865"/>
    </source>
</evidence>
<proteinExistence type="predicted"/>
<evidence type="ECO:0000313" key="3">
    <source>
        <dbReference type="EMBL" id="CDW87568.1"/>
    </source>
</evidence>
<feature type="coiled-coil region" evidence="1">
    <location>
        <begin position="541"/>
        <end position="663"/>
    </location>
</feature>
<dbReference type="AlphaFoldDB" id="A0A078B288"/>
<keyword evidence="1" id="KW-0175">Coiled coil</keyword>
<name>A0A078B288_STYLE</name>
<dbReference type="EMBL" id="CCKQ01015732">
    <property type="protein sequence ID" value="CDW87568.1"/>
    <property type="molecule type" value="Genomic_DNA"/>
</dbReference>
<accession>A0A078B288</accession>
<feature type="coiled-coil region" evidence="1">
    <location>
        <begin position="137"/>
        <end position="206"/>
    </location>
</feature>
<feature type="region of interest" description="Disordered" evidence="2">
    <location>
        <begin position="804"/>
        <end position="843"/>
    </location>
</feature>
<feature type="compositionally biased region" description="Polar residues" evidence="2">
    <location>
        <begin position="804"/>
        <end position="828"/>
    </location>
</feature>
<keyword evidence="4" id="KW-1185">Reference proteome</keyword>
<evidence type="ECO:0000256" key="2">
    <source>
        <dbReference type="SAM" id="MobiDB-lite"/>
    </source>
</evidence>
<evidence type="ECO:0000256" key="1">
    <source>
        <dbReference type="SAM" id="Coils"/>
    </source>
</evidence>
<dbReference type="Proteomes" id="UP000039865">
    <property type="component" value="Unassembled WGS sequence"/>
</dbReference>
<dbReference type="InParanoid" id="A0A078B288"/>
<feature type="coiled-coil region" evidence="1">
    <location>
        <begin position="435"/>
        <end position="491"/>
    </location>
</feature>
<reference evidence="3 4" key="1">
    <citation type="submission" date="2014-06" db="EMBL/GenBank/DDBJ databases">
        <authorList>
            <person name="Swart Estienne"/>
        </authorList>
    </citation>
    <scope>NUCLEOTIDE SEQUENCE [LARGE SCALE GENOMIC DNA]</scope>
    <source>
        <strain evidence="3 4">130c</strain>
    </source>
</reference>
<feature type="region of interest" description="Disordered" evidence="2">
    <location>
        <begin position="675"/>
        <end position="745"/>
    </location>
</feature>
<gene>
    <name evidence="3" type="primary">Contig3095.g3307</name>
    <name evidence="3" type="ORF">STYLEM_16674</name>
</gene>
<sequence length="895" mass="104777">MNLQSYTLSQTYKEVSETVIGQLRIVYDTYLLTNANSSMNNGLNVDNKFDKEIEFNQAHQFIDPHNLQNTMEISSVLSQSQQQNNIFQKESARETYNSQQQKSQSQPQQNNLNISYQTNQNQFNQQLTGNMNLFLQTQELQAENDYLKKQIQVLKSSIDDRIQEQKQMMEDTQTKDQELRELIDMVRNYEDQIRELQAKLEEQIYLHEQREEIKMIKQQSEIQAHQEIQQVKLLFQEFILVKDEIEKQMEDLVKRILDKDDTEARDQQLFKSQTAMNKFKEGFSNRKIQDIMRCEIAEVKEMLEVLRDLSSLIMQMISEKRQLKVQLQAELELRNQIEKALDNQELECLSPDLLIMKIKTLEHVLNGIQSIFNQSDNNNQSLNGASQGQNQNQSSQYLIYQQLRLFSTEQLDEKARLMDKIRLIEQLSTQQNEDIQGLITRVEECERENTELRIRGDQKIEDEKKKLLQEVEELKKNEQQLEEALSSRFEEEIIRIQIEQQRDLESQFVAKIVEILKISHQEQGNNISDYEEAVKYFELKVKTMIDKIEILTENKDLLMKERMIFEERMQEFSYESQVANKKIEQLNQQLLQVNNQYQSELQQMREEKEQVNQNANMLLAKFRQTASELHEVREEKEKLRKDVGKLQELIDQYDRRLSNHKNSSLQNSAISSINQPSISYQSRPPLSLGKQDYSGSPYNAEGTKSLPSSTQNRKPIQIYNSSLIGSLGQNGQNSHPSRERNESLSHQIGNALSNNVNVTNQQLRSSLDEKQLSNLIKDYKSENLKFSQKVQELQKKIQSTAQLSPFKQNQLNSASSAQTIRPNSSKPIQRNGNFNQNQNQNPKLNLNKQYFQTLQTDETYSAIKNQDNNQQNSGRPSSSNPNYRTLTCSVKKNQK</sequence>
<feature type="compositionally biased region" description="Polar residues" evidence="2">
    <location>
        <begin position="705"/>
        <end position="735"/>
    </location>
</feature>
<feature type="region of interest" description="Disordered" evidence="2">
    <location>
        <begin position="866"/>
        <end position="895"/>
    </location>
</feature>
<organism evidence="3 4">
    <name type="scientific">Stylonychia lemnae</name>
    <name type="common">Ciliate</name>
    <dbReference type="NCBI Taxonomy" id="5949"/>
    <lineage>
        <taxon>Eukaryota</taxon>
        <taxon>Sar</taxon>
        <taxon>Alveolata</taxon>
        <taxon>Ciliophora</taxon>
        <taxon>Intramacronucleata</taxon>
        <taxon>Spirotrichea</taxon>
        <taxon>Stichotrichia</taxon>
        <taxon>Sporadotrichida</taxon>
        <taxon>Oxytrichidae</taxon>
        <taxon>Stylonychinae</taxon>
        <taxon>Stylonychia</taxon>
    </lineage>
</organism>
<feature type="compositionally biased region" description="Polar residues" evidence="2">
    <location>
        <begin position="675"/>
        <end position="684"/>
    </location>
</feature>